<keyword evidence="1" id="KW-0521">NADP</keyword>
<evidence type="ECO:0000256" key="1">
    <source>
        <dbReference type="ARBA" id="ARBA00022857"/>
    </source>
</evidence>
<evidence type="ECO:0000259" key="2">
    <source>
        <dbReference type="Pfam" id="PF13460"/>
    </source>
</evidence>
<gene>
    <name evidence="3" type="ORF">GFB56_18435</name>
</gene>
<name>A0AAW4FNI5_9HYPH</name>
<comment type="caution">
    <text evidence="3">The sequence shown here is derived from an EMBL/GenBank/DDBJ whole genome shotgun (WGS) entry which is preliminary data.</text>
</comment>
<dbReference type="PANTHER" id="PTHR42748">
    <property type="entry name" value="NITROGEN METABOLITE REPRESSION PROTEIN NMRA FAMILY MEMBER"/>
    <property type="match status" value="1"/>
</dbReference>
<evidence type="ECO:0000313" key="4">
    <source>
        <dbReference type="Proteomes" id="UP000744980"/>
    </source>
</evidence>
<dbReference type="InterPro" id="IPR036291">
    <property type="entry name" value="NAD(P)-bd_dom_sf"/>
</dbReference>
<proteinExistence type="predicted"/>
<dbReference type="InterPro" id="IPR051164">
    <property type="entry name" value="NmrA-like_oxidored"/>
</dbReference>
<protein>
    <submittedName>
        <fullName evidence="3">NAD(P)H-binding protein</fullName>
    </submittedName>
</protein>
<feature type="domain" description="NAD(P)-binding" evidence="2">
    <location>
        <begin position="7"/>
        <end position="132"/>
    </location>
</feature>
<dbReference type="Proteomes" id="UP000744980">
    <property type="component" value="Unassembled WGS sequence"/>
</dbReference>
<sequence length="250" mass="26358">MKVAVIGASGAMGSRIVGRLQGDGHDVVAASKKTGVDALSGEGLEKALEGVDVVIDVTNSGSFGDGDALTFFRQSGKNLLGAAKTSGVRHYLTLSVVGTDRMVENDYFRAKLVQENLIRSSGLPYTIVRSTQFFEFFSGIVNAAAVNGDLRLPAIAVRPVSADEAANWITKLAVAVPQNTIVELGGPQSIELADLARELLTATADNRPVSLDKDALYFGVALPPDGLLPMKQTISGKLSFHEWLTKSIAG</sequence>
<dbReference type="EMBL" id="WXFA01000011">
    <property type="protein sequence ID" value="MBM3092770.1"/>
    <property type="molecule type" value="Genomic_DNA"/>
</dbReference>
<evidence type="ECO:0000313" key="3">
    <source>
        <dbReference type="EMBL" id="MBM3092770.1"/>
    </source>
</evidence>
<dbReference type="PANTHER" id="PTHR42748:SF3">
    <property type="entry name" value="BLL4366 PROTEIN"/>
    <property type="match status" value="1"/>
</dbReference>
<dbReference type="AlphaFoldDB" id="A0AAW4FNI5"/>
<keyword evidence="4" id="KW-1185">Reference proteome</keyword>
<organism evidence="3 4">
    <name type="scientific">Ensifer canadensis</name>
    <dbReference type="NCBI Taxonomy" id="555315"/>
    <lineage>
        <taxon>Bacteria</taxon>
        <taxon>Pseudomonadati</taxon>
        <taxon>Pseudomonadota</taxon>
        <taxon>Alphaproteobacteria</taxon>
        <taxon>Hyphomicrobiales</taxon>
        <taxon>Rhizobiaceae</taxon>
        <taxon>Sinorhizobium/Ensifer group</taxon>
        <taxon>Ensifer</taxon>
    </lineage>
</organism>
<reference evidence="3 4" key="1">
    <citation type="submission" date="2020-01" db="EMBL/GenBank/DDBJ databases">
        <title>Draft genome assembly of Ensifer adhaerens T173.</title>
        <authorList>
            <person name="Craig J.E."/>
            <person name="Stinchcombe J.R."/>
        </authorList>
    </citation>
    <scope>NUCLEOTIDE SEQUENCE [LARGE SCALE GENOMIC DNA]</scope>
    <source>
        <strain evidence="3 4">T173</strain>
    </source>
</reference>
<accession>A0AAW4FNI5</accession>
<dbReference type="Gene3D" id="3.40.50.720">
    <property type="entry name" value="NAD(P)-binding Rossmann-like Domain"/>
    <property type="match status" value="1"/>
</dbReference>
<dbReference type="Pfam" id="PF13460">
    <property type="entry name" value="NAD_binding_10"/>
    <property type="match status" value="1"/>
</dbReference>
<dbReference type="InterPro" id="IPR016040">
    <property type="entry name" value="NAD(P)-bd_dom"/>
</dbReference>
<dbReference type="SUPFAM" id="SSF51735">
    <property type="entry name" value="NAD(P)-binding Rossmann-fold domains"/>
    <property type="match status" value="1"/>
</dbReference>